<dbReference type="AlphaFoldDB" id="A0A7S3R680"/>
<dbReference type="EMBL" id="HBIP01030420">
    <property type="protein sequence ID" value="CAE0503378.1"/>
    <property type="molecule type" value="Transcribed_RNA"/>
</dbReference>
<name>A0A7S3R680_DUNTE</name>
<organism evidence="2">
    <name type="scientific">Dunaliella tertiolecta</name>
    <name type="common">Green alga</name>
    <dbReference type="NCBI Taxonomy" id="3047"/>
    <lineage>
        <taxon>Eukaryota</taxon>
        <taxon>Viridiplantae</taxon>
        <taxon>Chlorophyta</taxon>
        <taxon>core chlorophytes</taxon>
        <taxon>Chlorophyceae</taxon>
        <taxon>CS clade</taxon>
        <taxon>Chlamydomonadales</taxon>
        <taxon>Dunaliellaceae</taxon>
        <taxon>Dunaliella</taxon>
    </lineage>
</organism>
<sequence length="154" mass="16118">MLAWTLSHPHSHCSLPCMICCRPRSRPASPMHRPGSAPLFGRQHVPSSEARMRASLAAGAVVPYLPDPAMQAHLEAQSSPERRAAATAASGQEQPLPYDQGGRPAGVSAQATIRRRAPAGFGGVVTQRSHANLAYANARAGSTAAGFGSSSRRT</sequence>
<accession>A0A7S3R680</accession>
<gene>
    <name evidence="2" type="ORF">DTER00134_LOCUS18451</name>
</gene>
<evidence type="ECO:0000313" key="2">
    <source>
        <dbReference type="EMBL" id="CAE0503378.1"/>
    </source>
</evidence>
<feature type="region of interest" description="Disordered" evidence="1">
    <location>
        <begin position="72"/>
        <end position="109"/>
    </location>
</feature>
<proteinExistence type="predicted"/>
<protein>
    <submittedName>
        <fullName evidence="2">Uncharacterized protein</fullName>
    </submittedName>
</protein>
<evidence type="ECO:0000256" key="1">
    <source>
        <dbReference type="SAM" id="MobiDB-lite"/>
    </source>
</evidence>
<reference evidence="2" key="1">
    <citation type="submission" date="2021-01" db="EMBL/GenBank/DDBJ databases">
        <authorList>
            <person name="Corre E."/>
            <person name="Pelletier E."/>
            <person name="Niang G."/>
            <person name="Scheremetjew M."/>
            <person name="Finn R."/>
            <person name="Kale V."/>
            <person name="Holt S."/>
            <person name="Cochrane G."/>
            <person name="Meng A."/>
            <person name="Brown T."/>
            <person name="Cohen L."/>
        </authorList>
    </citation>
    <scope>NUCLEOTIDE SEQUENCE</scope>
    <source>
        <strain evidence="2">CCMP1320</strain>
    </source>
</reference>
<feature type="region of interest" description="Disordered" evidence="1">
    <location>
        <begin position="26"/>
        <end position="46"/>
    </location>
</feature>